<proteinExistence type="predicted"/>
<feature type="transmembrane region" description="Helical" evidence="6">
    <location>
        <begin position="159"/>
        <end position="181"/>
    </location>
</feature>
<feature type="transmembrane region" description="Helical" evidence="6">
    <location>
        <begin position="62"/>
        <end position="81"/>
    </location>
</feature>
<feature type="transmembrane region" description="Helical" evidence="6">
    <location>
        <begin position="93"/>
        <end position="115"/>
    </location>
</feature>
<dbReference type="AlphaFoldDB" id="A0A6I7HLE1"/>
<protein>
    <submittedName>
        <fullName evidence="7">Caa3-type cytochrome oxidase assembly factor Caa3/CtaG</fullName>
    </submittedName>
</protein>
<evidence type="ECO:0000256" key="2">
    <source>
        <dbReference type="ARBA" id="ARBA00022475"/>
    </source>
</evidence>
<dbReference type="EMBL" id="QPIX01000006">
    <property type="protein sequence ID" value="RCW24095.1"/>
    <property type="molecule type" value="Genomic_DNA"/>
</dbReference>
<evidence type="ECO:0000256" key="4">
    <source>
        <dbReference type="ARBA" id="ARBA00022989"/>
    </source>
</evidence>
<feature type="transmembrane region" description="Helical" evidence="6">
    <location>
        <begin position="32"/>
        <end position="50"/>
    </location>
</feature>
<sequence length="243" mass="25947">MGLAVDVPWELLLIVALVASIMADRQAWQKHPVLTASAGFLFFAGMYPGLDAIARHSVWLHSLQSLMIHHLGPLLMLFAGINPCRVMPGSGRVFGSTPATILVLFSFTGMTLLWLSPDLHVTLMESAGLYSLMKWGMALSGILLCNVVAGQNNAVSRDILRGVAFNIAIAAPQTAAGIYLMTSPPLYPMPGCITPPVNWLPLLDAVPDQRLGGGLLIVASGIFFFGDLMGRLRTAPEALATPT</sequence>
<keyword evidence="4 6" id="KW-1133">Transmembrane helix</keyword>
<evidence type="ECO:0000256" key="5">
    <source>
        <dbReference type="ARBA" id="ARBA00023136"/>
    </source>
</evidence>
<accession>A0A6I7HLE1</accession>
<comment type="subcellular location">
    <subcellularLocation>
        <location evidence="1">Cell membrane</location>
        <topology evidence="1">Multi-pass membrane protein</topology>
    </subcellularLocation>
</comment>
<evidence type="ECO:0000313" key="8">
    <source>
        <dbReference type="Proteomes" id="UP000252582"/>
    </source>
</evidence>
<keyword evidence="8" id="KW-1185">Reference proteome</keyword>
<keyword evidence="2" id="KW-1003">Cell membrane</keyword>
<dbReference type="InterPro" id="IPR019108">
    <property type="entry name" value="Caa3_assmbl_CtaG-rel"/>
</dbReference>
<reference evidence="7 8" key="1">
    <citation type="submission" date="2018-07" db="EMBL/GenBank/DDBJ databases">
        <title>Genomic Encyclopedia of Type Strains, Phase IV (KMG-IV): sequencing the most valuable type-strain genomes for metagenomic binning, comparative biology and taxonomic classification.</title>
        <authorList>
            <person name="Goeker M."/>
        </authorList>
    </citation>
    <scope>NUCLEOTIDE SEQUENCE [LARGE SCALE GENOMIC DNA]</scope>
    <source>
        <strain evidence="7 8">DSM 25528</strain>
    </source>
</reference>
<keyword evidence="3 6" id="KW-0812">Transmembrane</keyword>
<dbReference type="Pfam" id="PF09678">
    <property type="entry name" value="Caa3_CtaG"/>
    <property type="match status" value="1"/>
</dbReference>
<name>A0A6I7HLE1_9HYPH</name>
<feature type="transmembrane region" description="Helical" evidence="6">
    <location>
        <begin position="211"/>
        <end position="229"/>
    </location>
</feature>
<gene>
    <name evidence="7" type="ORF">DFR48_106217</name>
</gene>
<comment type="caution">
    <text evidence="7">The sequence shown here is derived from an EMBL/GenBank/DDBJ whole genome shotgun (WGS) entry which is preliminary data.</text>
</comment>
<keyword evidence="5 6" id="KW-0472">Membrane</keyword>
<evidence type="ECO:0000256" key="3">
    <source>
        <dbReference type="ARBA" id="ARBA00022692"/>
    </source>
</evidence>
<evidence type="ECO:0000313" key="7">
    <source>
        <dbReference type="EMBL" id="RCW24095.1"/>
    </source>
</evidence>
<evidence type="ECO:0000256" key="1">
    <source>
        <dbReference type="ARBA" id="ARBA00004651"/>
    </source>
</evidence>
<dbReference type="Proteomes" id="UP000252582">
    <property type="component" value="Unassembled WGS sequence"/>
</dbReference>
<organism evidence="7 8">
    <name type="scientific">Ciceribacter lividus</name>
    <dbReference type="NCBI Taxonomy" id="1197950"/>
    <lineage>
        <taxon>Bacteria</taxon>
        <taxon>Pseudomonadati</taxon>
        <taxon>Pseudomonadota</taxon>
        <taxon>Alphaproteobacteria</taxon>
        <taxon>Hyphomicrobiales</taxon>
        <taxon>Rhizobiaceae</taxon>
        <taxon>Ciceribacter</taxon>
    </lineage>
</organism>
<feature type="transmembrane region" description="Helical" evidence="6">
    <location>
        <begin position="127"/>
        <end position="147"/>
    </location>
</feature>
<dbReference type="GO" id="GO:0005886">
    <property type="term" value="C:plasma membrane"/>
    <property type="evidence" value="ECO:0007669"/>
    <property type="project" value="UniProtKB-SubCell"/>
</dbReference>
<evidence type="ECO:0000256" key="6">
    <source>
        <dbReference type="SAM" id="Phobius"/>
    </source>
</evidence>
<feature type="transmembrane region" description="Helical" evidence="6">
    <location>
        <begin position="6"/>
        <end position="23"/>
    </location>
</feature>